<reference evidence="3 4" key="1">
    <citation type="submission" date="2020-08" db="EMBL/GenBank/DDBJ databases">
        <title>Genome public.</title>
        <authorList>
            <person name="Liu C."/>
            <person name="Sun Q."/>
        </authorList>
    </citation>
    <scope>NUCLEOTIDE SEQUENCE [LARGE SCALE GENOMIC DNA]</scope>
    <source>
        <strain evidence="3 4">BX3</strain>
    </source>
</reference>
<accession>A0ABR7MWH8</accession>
<keyword evidence="4" id="KW-1185">Reference proteome</keyword>
<dbReference type="Gene3D" id="2.60.40.1080">
    <property type="match status" value="2"/>
</dbReference>
<feature type="domain" description="BIG2" evidence="2">
    <location>
        <begin position="26"/>
        <end position="98"/>
    </location>
</feature>
<name>A0ABR7MWH8_9FIRM</name>
<dbReference type="SUPFAM" id="SSF49373">
    <property type="entry name" value="Invasin/intimin cell-adhesion fragments"/>
    <property type="match status" value="2"/>
</dbReference>
<gene>
    <name evidence="3" type="ORF">H8700_10580</name>
</gene>
<proteinExistence type="predicted"/>
<dbReference type="SMART" id="SM00635">
    <property type="entry name" value="BID_2"/>
    <property type="match status" value="2"/>
</dbReference>
<dbReference type="Proteomes" id="UP000637513">
    <property type="component" value="Unassembled WGS sequence"/>
</dbReference>
<comment type="caution">
    <text evidence="3">The sequence shown here is derived from an EMBL/GenBank/DDBJ whole genome shotgun (WGS) entry which is preliminary data.</text>
</comment>
<evidence type="ECO:0000313" key="3">
    <source>
        <dbReference type="EMBL" id="MBC8558147.1"/>
    </source>
</evidence>
<dbReference type="EMBL" id="JACRSW010000035">
    <property type="protein sequence ID" value="MBC8558147.1"/>
    <property type="molecule type" value="Genomic_DNA"/>
</dbReference>
<dbReference type="InterPro" id="IPR003343">
    <property type="entry name" value="Big_2"/>
</dbReference>
<sequence>MKKFNKSLAITLILSLCLTLAAPVDAKSKVKLNITKATLSVGGSINLRLLNNKKKVTWKSSNKKVASVTKKGKVKAKKKGKASIVAKVGKKKYTCKVTVGSVSKKNTSKKNTKNVKKTAVPTAMQNQKPPVPTMPPIPTKTPLIPSTAEFVEKEITMKVGETHKLEVNLVRGTLYHSPSTGFISKNEKVATVENVTTNDNHACVVTAVSEGTTQIRFLSGAPECYCTITVISADDDTK</sequence>
<dbReference type="RefSeq" id="WP_249305598.1">
    <property type="nucleotide sequence ID" value="NZ_JACRSW010000035.1"/>
</dbReference>
<organism evidence="3 4">
    <name type="scientific">Jutongia hominis</name>
    <dbReference type="NCBI Taxonomy" id="2763664"/>
    <lineage>
        <taxon>Bacteria</taxon>
        <taxon>Bacillati</taxon>
        <taxon>Bacillota</taxon>
        <taxon>Clostridia</taxon>
        <taxon>Lachnospirales</taxon>
        <taxon>Lachnospiraceae</taxon>
        <taxon>Jutongia</taxon>
    </lineage>
</organism>
<evidence type="ECO:0000259" key="2">
    <source>
        <dbReference type="SMART" id="SM00635"/>
    </source>
</evidence>
<keyword evidence="1" id="KW-0732">Signal</keyword>
<feature type="domain" description="BIG2" evidence="2">
    <location>
        <begin position="144"/>
        <end position="227"/>
    </location>
</feature>
<evidence type="ECO:0000256" key="1">
    <source>
        <dbReference type="SAM" id="SignalP"/>
    </source>
</evidence>
<dbReference type="Pfam" id="PF02368">
    <property type="entry name" value="Big_2"/>
    <property type="match status" value="1"/>
</dbReference>
<feature type="signal peptide" evidence="1">
    <location>
        <begin position="1"/>
        <end position="21"/>
    </location>
</feature>
<evidence type="ECO:0000313" key="4">
    <source>
        <dbReference type="Proteomes" id="UP000637513"/>
    </source>
</evidence>
<dbReference type="InterPro" id="IPR008964">
    <property type="entry name" value="Invasin/intimin_cell_adhesion"/>
</dbReference>
<protein>
    <submittedName>
        <fullName evidence="3">Ig-like domain-containing protein</fullName>
    </submittedName>
</protein>
<feature type="chain" id="PRO_5045086433" evidence="1">
    <location>
        <begin position="22"/>
        <end position="238"/>
    </location>
</feature>